<dbReference type="RefSeq" id="WP_075036012.1">
    <property type="nucleotide sequence ID" value="NZ_FOSB01000004.1"/>
</dbReference>
<protein>
    <submittedName>
        <fullName evidence="2">DNA binding domain-containing protein, excisionase family</fullName>
    </submittedName>
</protein>
<evidence type="ECO:0000313" key="3">
    <source>
        <dbReference type="Proteomes" id="UP000183557"/>
    </source>
</evidence>
<sequence length="76" mass="9321">MYMTIKETAEYLEVPKEYLHHLILHNKIRTVHDGDQYLINKDQFQSHMEQMEKYRRIIQEYLSEPLPEDPDVKDED</sequence>
<accession>A0A1I3TVK1</accession>
<name>A0A1I3TVK1_HALDA</name>
<dbReference type="InterPro" id="IPR041657">
    <property type="entry name" value="HTH_17"/>
</dbReference>
<dbReference type="InterPro" id="IPR010093">
    <property type="entry name" value="SinI_DNA-bd"/>
</dbReference>
<dbReference type="Pfam" id="PF12728">
    <property type="entry name" value="HTH_17"/>
    <property type="match status" value="1"/>
</dbReference>
<gene>
    <name evidence="2" type="ORF">SAMN04487936_1045</name>
</gene>
<evidence type="ECO:0000259" key="1">
    <source>
        <dbReference type="Pfam" id="PF12728"/>
    </source>
</evidence>
<feature type="domain" description="Helix-turn-helix" evidence="1">
    <location>
        <begin position="2"/>
        <end position="50"/>
    </location>
</feature>
<dbReference type="NCBIfam" id="TIGR01764">
    <property type="entry name" value="excise"/>
    <property type="match status" value="1"/>
</dbReference>
<keyword evidence="3" id="KW-1185">Reference proteome</keyword>
<dbReference type="GO" id="GO:0003677">
    <property type="term" value="F:DNA binding"/>
    <property type="evidence" value="ECO:0007669"/>
    <property type="project" value="InterPro"/>
</dbReference>
<organism evidence="2 3">
    <name type="scientific">Halobacillus dabanensis</name>
    <dbReference type="NCBI Taxonomy" id="240302"/>
    <lineage>
        <taxon>Bacteria</taxon>
        <taxon>Bacillati</taxon>
        <taxon>Bacillota</taxon>
        <taxon>Bacilli</taxon>
        <taxon>Bacillales</taxon>
        <taxon>Bacillaceae</taxon>
        <taxon>Halobacillus</taxon>
    </lineage>
</organism>
<dbReference type="AlphaFoldDB" id="A0A1I3TVK1"/>
<proteinExistence type="predicted"/>
<dbReference type="Proteomes" id="UP000183557">
    <property type="component" value="Unassembled WGS sequence"/>
</dbReference>
<dbReference type="OrthoDB" id="2166477at2"/>
<reference evidence="3" key="1">
    <citation type="submission" date="2016-10" db="EMBL/GenBank/DDBJ databases">
        <authorList>
            <person name="Varghese N."/>
            <person name="Submissions S."/>
        </authorList>
    </citation>
    <scope>NUCLEOTIDE SEQUENCE [LARGE SCALE GENOMIC DNA]</scope>
    <source>
        <strain evidence="3">CGMCC 1.3704</strain>
    </source>
</reference>
<dbReference type="EMBL" id="FOSB01000004">
    <property type="protein sequence ID" value="SFJ74349.1"/>
    <property type="molecule type" value="Genomic_DNA"/>
</dbReference>
<evidence type="ECO:0000313" key="2">
    <source>
        <dbReference type="EMBL" id="SFJ74349.1"/>
    </source>
</evidence>